<sequence>MIGIVIVIKEKVISNRGIQRCDDSKASNGRSRGFSLNMQINAGTTVARSNQRSGSIIQIPMCDEPWITGKICDAIVANVVTVGLIQHAIKPANIVHETGKEASSITGVASHIHQAADGFREIVDIKSGQIFIEACQISHFGTIQINPHFAGVCIPRVLDVGPNALNTCRTAILNREIGTILSSSKELSTAVITILEFQSAITGAFKELISFSCISHVDPEV</sequence>
<accession>A0A517WUS8</accession>
<reference evidence="1 2" key="1">
    <citation type="submission" date="2019-03" db="EMBL/GenBank/DDBJ databases">
        <title>Deep-cultivation of Planctomycetes and their phenomic and genomic characterization uncovers novel biology.</title>
        <authorList>
            <person name="Wiegand S."/>
            <person name="Jogler M."/>
            <person name="Boedeker C."/>
            <person name="Pinto D."/>
            <person name="Vollmers J."/>
            <person name="Rivas-Marin E."/>
            <person name="Kohn T."/>
            <person name="Peeters S.H."/>
            <person name="Heuer A."/>
            <person name="Rast P."/>
            <person name="Oberbeckmann S."/>
            <person name="Bunk B."/>
            <person name="Jeske O."/>
            <person name="Meyerdierks A."/>
            <person name="Storesund J.E."/>
            <person name="Kallscheuer N."/>
            <person name="Luecker S."/>
            <person name="Lage O.M."/>
            <person name="Pohl T."/>
            <person name="Merkel B.J."/>
            <person name="Hornburger P."/>
            <person name="Mueller R.-W."/>
            <person name="Bruemmer F."/>
            <person name="Labrenz M."/>
            <person name="Spormann A.M."/>
            <person name="Op den Camp H."/>
            <person name="Overmann J."/>
            <person name="Amann R."/>
            <person name="Jetten M.S.M."/>
            <person name="Mascher T."/>
            <person name="Medema M.H."/>
            <person name="Devos D.P."/>
            <person name="Kaster A.-K."/>
            <person name="Ovreas L."/>
            <person name="Rohde M."/>
            <person name="Galperin M.Y."/>
            <person name="Jogler C."/>
        </authorList>
    </citation>
    <scope>NUCLEOTIDE SEQUENCE [LARGE SCALE GENOMIC DNA]</scope>
    <source>
        <strain evidence="1 2">V202</strain>
    </source>
</reference>
<dbReference type="Proteomes" id="UP000318384">
    <property type="component" value="Chromosome"/>
</dbReference>
<proteinExistence type="predicted"/>
<name>A0A517WUS8_9PLAN</name>
<evidence type="ECO:0000313" key="1">
    <source>
        <dbReference type="EMBL" id="QDU09006.1"/>
    </source>
</evidence>
<dbReference type="EMBL" id="CP037422">
    <property type="protein sequence ID" value="QDU09006.1"/>
    <property type="molecule type" value="Genomic_DNA"/>
</dbReference>
<organism evidence="1 2">
    <name type="scientific">Gimesia aquarii</name>
    <dbReference type="NCBI Taxonomy" id="2527964"/>
    <lineage>
        <taxon>Bacteria</taxon>
        <taxon>Pseudomonadati</taxon>
        <taxon>Planctomycetota</taxon>
        <taxon>Planctomycetia</taxon>
        <taxon>Planctomycetales</taxon>
        <taxon>Planctomycetaceae</taxon>
        <taxon>Gimesia</taxon>
    </lineage>
</organism>
<keyword evidence="2" id="KW-1185">Reference proteome</keyword>
<dbReference type="AlphaFoldDB" id="A0A517WUS8"/>
<evidence type="ECO:0000313" key="2">
    <source>
        <dbReference type="Proteomes" id="UP000318384"/>
    </source>
</evidence>
<protein>
    <submittedName>
        <fullName evidence="1">Uncharacterized protein</fullName>
    </submittedName>
</protein>
<gene>
    <name evidence="1" type="ORF">V202x_23760</name>
</gene>